<protein>
    <submittedName>
        <fullName evidence="2">Uncharacterized protein</fullName>
    </submittedName>
</protein>
<gene>
    <name evidence="2" type="ORF">FIBSPDRAFT_851453</name>
</gene>
<dbReference type="EMBL" id="KV417498">
    <property type="protein sequence ID" value="KZP29450.1"/>
    <property type="molecule type" value="Genomic_DNA"/>
</dbReference>
<proteinExistence type="predicted"/>
<keyword evidence="3" id="KW-1185">Reference proteome</keyword>
<accession>A0A166SHC2</accession>
<evidence type="ECO:0000313" key="2">
    <source>
        <dbReference type="EMBL" id="KZP29450.1"/>
    </source>
</evidence>
<evidence type="ECO:0000256" key="1">
    <source>
        <dbReference type="SAM" id="MobiDB-lite"/>
    </source>
</evidence>
<feature type="compositionally biased region" description="Low complexity" evidence="1">
    <location>
        <begin position="74"/>
        <end position="87"/>
    </location>
</feature>
<feature type="region of interest" description="Disordered" evidence="1">
    <location>
        <begin position="56"/>
        <end position="88"/>
    </location>
</feature>
<evidence type="ECO:0000313" key="3">
    <source>
        <dbReference type="Proteomes" id="UP000076532"/>
    </source>
</evidence>
<dbReference type="AlphaFoldDB" id="A0A166SHC2"/>
<reference evidence="2 3" key="1">
    <citation type="journal article" date="2016" name="Mol. Biol. Evol.">
        <title>Comparative Genomics of Early-Diverging Mushroom-Forming Fungi Provides Insights into the Origins of Lignocellulose Decay Capabilities.</title>
        <authorList>
            <person name="Nagy L.G."/>
            <person name="Riley R."/>
            <person name="Tritt A."/>
            <person name="Adam C."/>
            <person name="Daum C."/>
            <person name="Floudas D."/>
            <person name="Sun H."/>
            <person name="Yadav J.S."/>
            <person name="Pangilinan J."/>
            <person name="Larsson K.H."/>
            <person name="Matsuura K."/>
            <person name="Barry K."/>
            <person name="Labutti K."/>
            <person name="Kuo R."/>
            <person name="Ohm R.A."/>
            <person name="Bhattacharya S.S."/>
            <person name="Shirouzu T."/>
            <person name="Yoshinaga Y."/>
            <person name="Martin F.M."/>
            <person name="Grigoriev I.V."/>
            <person name="Hibbett D.S."/>
        </authorList>
    </citation>
    <scope>NUCLEOTIDE SEQUENCE [LARGE SCALE GENOMIC DNA]</scope>
    <source>
        <strain evidence="2 3">CBS 109695</strain>
    </source>
</reference>
<dbReference type="Proteomes" id="UP000076532">
    <property type="component" value="Unassembled WGS sequence"/>
</dbReference>
<organism evidence="2 3">
    <name type="scientific">Athelia psychrophila</name>
    <dbReference type="NCBI Taxonomy" id="1759441"/>
    <lineage>
        <taxon>Eukaryota</taxon>
        <taxon>Fungi</taxon>
        <taxon>Dikarya</taxon>
        <taxon>Basidiomycota</taxon>
        <taxon>Agaricomycotina</taxon>
        <taxon>Agaricomycetes</taxon>
        <taxon>Agaricomycetidae</taxon>
        <taxon>Atheliales</taxon>
        <taxon>Atheliaceae</taxon>
        <taxon>Athelia</taxon>
    </lineage>
</organism>
<name>A0A166SHC2_9AGAM</name>
<sequence length="161" mass="17860">MTYRVELEHRPHHSLNNRPVDASMRSYRAESMQSDMRPDAQMRFILPWSHDPLSMGRGHSTAVATSRLRPPPKSTSHPAAPPTHSSSFGPACISTIGHPRTSFKHAGVQYCIRGRASTPSSSACRALQVNLEDRRHPATPARLYQHFRLVSCGSSAHMAIL</sequence>